<feature type="transmembrane region" description="Helical" evidence="2">
    <location>
        <begin position="172"/>
        <end position="193"/>
    </location>
</feature>
<evidence type="ECO:0000256" key="3">
    <source>
        <dbReference type="SAM" id="SignalP"/>
    </source>
</evidence>
<protein>
    <recommendedName>
        <fullName evidence="6">Mid2 domain-containing protein</fullName>
    </recommendedName>
</protein>
<sequence>MTMTKFSALFLALSALRLQTAFAQTLDLSDTTFTDGSSANPDIESITETSVTPSSFTTITVTPTDGGVNEPTFPATLTTCFVVSTAATATETESLDPSASLPVGAMCYEFIREGGGLNEIPLLQVGSDGLTTPYLWSTASFPGDTAPTDLGTSSSSSTITSSSSSSKKTGKIVGAVLGSIFGCILIGGILLYLRRHQRKSSNNRRFSRAANWMRNRPGGWVADEKAPQNFEMQSQQSPSPPRPTHF</sequence>
<name>A0A0H2QZS5_9AGAM</name>
<keyword evidence="5" id="KW-1185">Reference proteome</keyword>
<organism evidence="4 5">
    <name type="scientific">Schizopora paradoxa</name>
    <dbReference type="NCBI Taxonomy" id="27342"/>
    <lineage>
        <taxon>Eukaryota</taxon>
        <taxon>Fungi</taxon>
        <taxon>Dikarya</taxon>
        <taxon>Basidiomycota</taxon>
        <taxon>Agaricomycotina</taxon>
        <taxon>Agaricomycetes</taxon>
        <taxon>Hymenochaetales</taxon>
        <taxon>Schizoporaceae</taxon>
        <taxon>Schizopora</taxon>
    </lineage>
</organism>
<keyword evidence="2" id="KW-0812">Transmembrane</keyword>
<evidence type="ECO:0000313" key="5">
    <source>
        <dbReference type="Proteomes" id="UP000053477"/>
    </source>
</evidence>
<keyword evidence="2" id="KW-0472">Membrane</keyword>
<dbReference type="OrthoDB" id="10568745at2759"/>
<feature type="chain" id="PRO_5005201403" description="Mid2 domain-containing protein" evidence="3">
    <location>
        <begin position="24"/>
        <end position="246"/>
    </location>
</feature>
<accession>A0A0H2QZS5</accession>
<feature type="signal peptide" evidence="3">
    <location>
        <begin position="1"/>
        <end position="23"/>
    </location>
</feature>
<feature type="region of interest" description="Disordered" evidence="1">
    <location>
        <begin position="217"/>
        <end position="246"/>
    </location>
</feature>
<evidence type="ECO:0000313" key="4">
    <source>
        <dbReference type="EMBL" id="KLO04502.1"/>
    </source>
</evidence>
<feature type="compositionally biased region" description="Low complexity" evidence="1">
    <location>
        <begin position="151"/>
        <end position="167"/>
    </location>
</feature>
<proteinExistence type="predicted"/>
<evidence type="ECO:0000256" key="1">
    <source>
        <dbReference type="SAM" id="MobiDB-lite"/>
    </source>
</evidence>
<keyword evidence="3" id="KW-0732">Signal</keyword>
<reference evidence="4 5" key="1">
    <citation type="submission" date="2015-04" db="EMBL/GenBank/DDBJ databases">
        <title>Complete genome sequence of Schizopora paradoxa KUC8140, a cosmopolitan wood degrader in East Asia.</title>
        <authorList>
            <consortium name="DOE Joint Genome Institute"/>
            <person name="Min B."/>
            <person name="Park H."/>
            <person name="Jang Y."/>
            <person name="Kim J.-J."/>
            <person name="Kim K.H."/>
            <person name="Pangilinan J."/>
            <person name="Lipzen A."/>
            <person name="Riley R."/>
            <person name="Grigoriev I.V."/>
            <person name="Spatafora J.W."/>
            <person name="Choi I.-G."/>
        </authorList>
    </citation>
    <scope>NUCLEOTIDE SEQUENCE [LARGE SCALE GENOMIC DNA]</scope>
    <source>
        <strain evidence="4 5">KUC8140</strain>
    </source>
</reference>
<gene>
    <name evidence="4" type="ORF">SCHPADRAFT_911620</name>
</gene>
<dbReference type="Proteomes" id="UP000053477">
    <property type="component" value="Unassembled WGS sequence"/>
</dbReference>
<keyword evidence="2" id="KW-1133">Transmembrane helix</keyword>
<dbReference type="AlphaFoldDB" id="A0A0H2QZS5"/>
<evidence type="ECO:0008006" key="6">
    <source>
        <dbReference type="Google" id="ProtNLM"/>
    </source>
</evidence>
<feature type="region of interest" description="Disordered" evidence="1">
    <location>
        <begin position="147"/>
        <end position="167"/>
    </location>
</feature>
<dbReference type="EMBL" id="KQ086519">
    <property type="protein sequence ID" value="KLO04502.1"/>
    <property type="molecule type" value="Genomic_DNA"/>
</dbReference>
<dbReference type="InParanoid" id="A0A0H2QZS5"/>
<evidence type="ECO:0000256" key="2">
    <source>
        <dbReference type="SAM" id="Phobius"/>
    </source>
</evidence>